<organism evidence="7 8">
    <name type="scientific">Nonomuraea deserti</name>
    <dbReference type="NCBI Taxonomy" id="1848322"/>
    <lineage>
        <taxon>Bacteria</taxon>
        <taxon>Bacillati</taxon>
        <taxon>Actinomycetota</taxon>
        <taxon>Actinomycetes</taxon>
        <taxon>Streptosporangiales</taxon>
        <taxon>Streptosporangiaceae</taxon>
        <taxon>Nonomuraea</taxon>
    </lineage>
</organism>
<comment type="caution">
    <text evidence="7">The sequence shown here is derived from an EMBL/GenBank/DDBJ whole genome shotgun (WGS) entry which is preliminary data.</text>
</comment>
<feature type="transmembrane region" description="Helical" evidence="5">
    <location>
        <begin position="46"/>
        <end position="64"/>
    </location>
</feature>
<dbReference type="GO" id="GO:0016020">
    <property type="term" value="C:membrane"/>
    <property type="evidence" value="ECO:0007669"/>
    <property type="project" value="UniProtKB-SubCell"/>
</dbReference>
<proteinExistence type="predicted"/>
<reference evidence="7 8" key="1">
    <citation type="submission" date="2019-03" db="EMBL/GenBank/DDBJ databases">
        <title>Draft genome sequences of novel Actinobacteria.</title>
        <authorList>
            <person name="Sahin N."/>
            <person name="Ay H."/>
            <person name="Saygin H."/>
        </authorList>
    </citation>
    <scope>NUCLEOTIDE SEQUENCE [LARGE SCALE GENOMIC DNA]</scope>
    <source>
        <strain evidence="7 8">KC310</strain>
    </source>
</reference>
<comment type="subcellular location">
    <subcellularLocation>
        <location evidence="1">Membrane</location>
        <topology evidence="1">Multi-pass membrane protein</topology>
    </subcellularLocation>
</comment>
<evidence type="ECO:0000256" key="2">
    <source>
        <dbReference type="ARBA" id="ARBA00022692"/>
    </source>
</evidence>
<keyword evidence="8" id="KW-1185">Reference proteome</keyword>
<gene>
    <name evidence="7" type="ORF">E1292_17530</name>
</gene>
<keyword evidence="2 5" id="KW-0812">Transmembrane</keyword>
<evidence type="ECO:0000313" key="7">
    <source>
        <dbReference type="EMBL" id="TDD05259.1"/>
    </source>
</evidence>
<protein>
    <recommendedName>
        <fullName evidence="6">Methylamine utilisation protein MauE domain-containing protein</fullName>
    </recommendedName>
</protein>
<feature type="transmembrane region" description="Helical" evidence="5">
    <location>
        <begin position="114"/>
        <end position="131"/>
    </location>
</feature>
<sequence length="177" mass="18280">MLTCRIVVAGTFLLSLAGKVRGRKAYEEFSRSVATLSMVPGRWVRPAAMGVIAAEATAALLVALPFRTAPVGFGVAIGLLTVFTAVIVRAMLSGDRVPCRCFGASVTPLGLPHVIRNLALLAAAITGYIGFESAAQSRLSTGGVLVSVAAAAVAGLFAVRIDDVVALVRPERMTGAR</sequence>
<dbReference type="Proteomes" id="UP000295258">
    <property type="component" value="Unassembled WGS sequence"/>
</dbReference>
<dbReference type="Pfam" id="PF07291">
    <property type="entry name" value="MauE"/>
    <property type="match status" value="1"/>
</dbReference>
<feature type="domain" description="Methylamine utilisation protein MauE" evidence="6">
    <location>
        <begin position="2"/>
        <end position="128"/>
    </location>
</feature>
<dbReference type="AlphaFoldDB" id="A0A4R4VHW2"/>
<dbReference type="InterPro" id="IPR009908">
    <property type="entry name" value="Methylamine_util_MauE"/>
</dbReference>
<evidence type="ECO:0000256" key="5">
    <source>
        <dbReference type="SAM" id="Phobius"/>
    </source>
</evidence>
<dbReference type="RefSeq" id="WP_132596277.1">
    <property type="nucleotide sequence ID" value="NZ_SMKO01000040.1"/>
</dbReference>
<evidence type="ECO:0000256" key="1">
    <source>
        <dbReference type="ARBA" id="ARBA00004141"/>
    </source>
</evidence>
<feature type="transmembrane region" description="Helical" evidence="5">
    <location>
        <begin position="71"/>
        <end position="94"/>
    </location>
</feature>
<dbReference type="EMBL" id="SMKO01000040">
    <property type="protein sequence ID" value="TDD05259.1"/>
    <property type="molecule type" value="Genomic_DNA"/>
</dbReference>
<dbReference type="UniPathway" id="UPA00895"/>
<feature type="transmembrane region" description="Helical" evidence="5">
    <location>
        <begin position="143"/>
        <end position="161"/>
    </location>
</feature>
<evidence type="ECO:0000256" key="3">
    <source>
        <dbReference type="ARBA" id="ARBA00022989"/>
    </source>
</evidence>
<dbReference type="GO" id="GO:0030416">
    <property type="term" value="P:methylamine metabolic process"/>
    <property type="evidence" value="ECO:0007669"/>
    <property type="project" value="InterPro"/>
</dbReference>
<evidence type="ECO:0000256" key="4">
    <source>
        <dbReference type="ARBA" id="ARBA00023136"/>
    </source>
</evidence>
<evidence type="ECO:0000259" key="6">
    <source>
        <dbReference type="Pfam" id="PF07291"/>
    </source>
</evidence>
<name>A0A4R4VHW2_9ACTN</name>
<keyword evidence="3 5" id="KW-1133">Transmembrane helix</keyword>
<accession>A0A4R4VHW2</accession>
<keyword evidence="4 5" id="KW-0472">Membrane</keyword>
<evidence type="ECO:0000313" key="8">
    <source>
        <dbReference type="Proteomes" id="UP000295258"/>
    </source>
</evidence>